<accession>A0AAD6TGM4</accession>
<organism evidence="2 4">
    <name type="scientific">Mycena alexandri</name>
    <dbReference type="NCBI Taxonomy" id="1745969"/>
    <lineage>
        <taxon>Eukaryota</taxon>
        <taxon>Fungi</taxon>
        <taxon>Dikarya</taxon>
        <taxon>Basidiomycota</taxon>
        <taxon>Agaricomycotina</taxon>
        <taxon>Agaricomycetes</taxon>
        <taxon>Agaricomycetidae</taxon>
        <taxon>Agaricales</taxon>
        <taxon>Marasmiineae</taxon>
        <taxon>Mycenaceae</taxon>
        <taxon>Mycena</taxon>
    </lineage>
</organism>
<evidence type="ECO:0000313" key="3">
    <source>
        <dbReference type="EMBL" id="KAJ7046227.1"/>
    </source>
</evidence>
<gene>
    <name evidence="2" type="ORF">C8F04DRAFT_1248456</name>
    <name evidence="3" type="ORF">C8F04DRAFT_1248483</name>
</gene>
<dbReference type="EMBL" id="JARJCM010000003">
    <property type="protein sequence ID" value="KAJ7046227.1"/>
    <property type="molecule type" value="Genomic_DNA"/>
</dbReference>
<keyword evidence="4" id="KW-1185">Reference proteome</keyword>
<evidence type="ECO:0000313" key="2">
    <source>
        <dbReference type="EMBL" id="KAJ7046201.1"/>
    </source>
</evidence>
<dbReference type="AlphaFoldDB" id="A0AAD6TGM4"/>
<reference evidence="2" key="1">
    <citation type="submission" date="2023-03" db="EMBL/GenBank/DDBJ databases">
        <title>Massive genome expansion in bonnet fungi (Mycena s.s.) driven by repeated elements and novel gene families across ecological guilds.</title>
        <authorList>
            <consortium name="Lawrence Berkeley National Laboratory"/>
            <person name="Harder C.B."/>
            <person name="Miyauchi S."/>
            <person name="Viragh M."/>
            <person name="Kuo A."/>
            <person name="Thoen E."/>
            <person name="Andreopoulos B."/>
            <person name="Lu D."/>
            <person name="Skrede I."/>
            <person name="Drula E."/>
            <person name="Henrissat B."/>
            <person name="Morin E."/>
            <person name="Kohler A."/>
            <person name="Barry K."/>
            <person name="LaButti K."/>
            <person name="Morin E."/>
            <person name="Salamov A."/>
            <person name="Lipzen A."/>
            <person name="Mereny Z."/>
            <person name="Hegedus B."/>
            <person name="Baldrian P."/>
            <person name="Stursova M."/>
            <person name="Weitz H."/>
            <person name="Taylor A."/>
            <person name="Grigoriev I.V."/>
            <person name="Nagy L.G."/>
            <person name="Martin F."/>
            <person name="Kauserud H."/>
        </authorList>
    </citation>
    <scope>NUCLEOTIDE SEQUENCE</scope>
    <source>
        <strain evidence="2">CBHHK200</strain>
    </source>
</reference>
<feature type="compositionally biased region" description="Acidic residues" evidence="1">
    <location>
        <begin position="175"/>
        <end position="187"/>
    </location>
</feature>
<dbReference type="Gene3D" id="3.40.970.10">
    <property type="entry name" value="Ribonuclease H1, N-terminal domain"/>
    <property type="match status" value="1"/>
</dbReference>
<proteinExistence type="predicted"/>
<feature type="compositionally biased region" description="Low complexity" evidence="1">
    <location>
        <begin position="164"/>
        <end position="174"/>
    </location>
</feature>
<dbReference type="Proteomes" id="UP001218188">
    <property type="component" value="Unassembled WGS sequence"/>
</dbReference>
<evidence type="ECO:0000256" key="1">
    <source>
        <dbReference type="SAM" id="MobiDB-lite"/>
    </source>
</evidence>
<dbReference type="EMBL" id="JARJCM010000003">
    <property type="protein sequence ID" value="KAJ7046201.1"/>
    <property type="molecule type" value="Genomic_DNA"/>
</dbReference>
<protein>
    <submittedName>
        <fullName evidence="2">Uncharacterized protein</fullName>
    </submittedName>
</protein>
<feature type="region of interest" description="Disordered" evidence="1">
    <location>
        <begin position="153"/>
        <end position="187"/>
    </location>
</feature>
<name>A0AAD6TGM4_9AGAR</name>
<sequence>MTGNSANAINVSTPEQELQALIAKLADLSQVSLALAKQCLDVQTRLPAVIDAAIDAAVTAQVPAPIAPILVWIPLVPRTPDEVEDTHLPATEDSVEKAYHVVTTGREPGLYDNIGQSNYQVLGVPNAQRRKITGLHAALAYYRAKYTAQEVTKWGPQPAPNAPPTAASTSTTEWSSDDLSEDWVDSP</sequence>
<evidence type="ECO:0000313" key="4">
    <source>
        <dbReference type="Proteomes" id="UP001218188"/>
    </source>
</evidence>
<comment type="caution">
    <text evidence="2">The sequence shown here is derived from an EMBL/GenBank/DDBJ whole genome shotgun (WGS) entry which is preliminary data.</text>
</comment>
<dbReference type="InterPro" id="IPR037056">
    <property type="entry name" value="RNase_H1_N_sf"/>
</dbReference>